<dbReference type="AlphaFoldDB" id="A0A915P353"/>
<evidence type="ECO:0000256" key="1">
    <source>
        <dbReference type="SAM" id="MobiDB-lite"/>
    </source>
</evidence>
<dbReference type="Proteomes" id="UP000887560">
    <property type="component" value="Unplaced"/>
</dbReference>
<feature type="compositionally biased region" description="Basic and acidic residues" evidence="1">
    <location>
        <begin position="208"/>
        <end position="227"/>
    </location>
</feature>
<evidence type="ECO:0000313" key="2">
    <source>
        <dbReference type="Proteomes" id="UP000887560"/>
    </source>
</evidence>
<protein>
    <submittedName>
        <fullName evidence="3">Uncharacterized protein</fullName>
    </submittedName>
</protein>
<accession>A0A915P353</accession>
<reference evidence="3" key="1">
    <citation type="submission" date="2022-11" db="UniProtKB">
        <authorList>
            <consortium name="WormBaseParasite"/>
        </authorList>
    </citation>
    <scope>IDENTIFICATION</scope>
</reference>
<sequence length="469" mass="52580">MPSTKVGGKTNNRNNQNCGSSSSDEAEHIGGTCSGGWPSAVSVLETPDRRRVRSSLRSNNKNSRTHSIPEVSFPSSISTHLSFASTSSVIANDNSPPTCRLSTNSFCSPPLRTPRQSLTASIHLSGSPLRSFFIKEKRQQSPSCSSSISSTTSCSNSRDQVLRPLNLQNYIGVEDFDYPVLSHTQGVRFSGDRPAEQTQNQQKSSNLHQEKDIKNVDKNKTNKDDKHQQRRVSKDSGFSDTQLSDDQNSRLSLLSKSSLIETPSKGLASVQPLYHSTPILNERSSSSLLLFDTENSNYNPSTSSGFHSPLQEQNYGPLETSIVDDILNDLDKMQPEKQQQTPEKNRNPTRSLKFERKLLSLKWRRESPRKKNNNSLLEWQKIERLNISSLFIEGINNELNVGNLKKEILDLFSQTDCQLMFGKSTDQLEITERAKHLLKIIPPTKNLRKKVTKSAGLIPQLKEEKRIKL</sequence>
<organism evidence="2 3">
    <name type="scientific">Meloidogyne floridensis</name>
    <dbReference type="NCBI Taxonomy" id="298350"/>
    <lineage>
        <taxon>Eukaryota</taxon>
        <taxon>Metazoa</taxon>
        <taxon>Ecdysozoa</taxon>
        <taxon>Nematoda</taxon>
        <taxon>Chromadorea</taxon>
        <taxon>Rhabditida</taxon>
        <taxon>Tylenchina</taxon>
        <taxon>Tylenchomorpha</taxon>
        <taxon>Tylenchoidea</taxon>
        <taxon>Meloidogynidae</taxon>
        <taxon>Meloidogyninae</taxon>
        <taxon>Meloidogyne</taxon>
    </lineage>
</organism>
<keyword evidence="2" id="KW-1185">Reference proteome</keyword>
<feature type="region of interest" description="Disordered" evidence="1">
    <location>
        <begin position="1"/>
        <end position="72"/>
    </location>
</feature>
<dbReference type="WBParaSite" id="scf7180000422282.g8700">
    <property type="protein sequence ID" value="scf7180000422282.g8700"/>
    <property type="gene ID" value="scf7180000422282.g8700"/>
</dbReference>
<feature type="compositionally biased region" description="Polar residues" evidence="1">
    <location>
        <begin position="1"/>
        <end position="23"/>
    </location>
</feature>
<proteinExistence type="predicted"/>
<feature type="compositionally biased region" description="Polar residues" evidence="1">
    <location>
        <begin position="196"/>
        <end position="207"/>
    </location>
</feature>
<feature type="compositionally biased region" description="Polar residues" evidence="1">
    <location>
        <begin position="236"/>
        <end position="246"/>
    </location>
</feature>
<feature type="region of interest" description="Disordered" evidence="1">
    <location>
        <begin position="187"/>
        <end position="249"/>
    </location>
</feature>
<name>A0A915P353_9BILA</name>
<evidence type="ECO:0000313" key="3">
    <source>
        <dbReference type="WBParaSite" id="scf7180000422282.g8700"/>
    </source>
</evidence>